<keyword evidence="2" id="KW-1185">Reference proteome</keyword>
<dbReference type="InParanoid" id="A0A024G5E9"/>
<organism evidence="1 2">
    <name type="scientific">Albugo candida</name>
    <dbReference type="NCBI Taxonomy" id="65357"/>
    <lineage>
        <taxon>Eukaryota</taxon>
        <taxon>Sar</taxon>
        <taxon>Stramenopiles</taxon>
        <taxon>Oomycota</taxon>
        <taxon>Peronosporomycetes</taxon>
        <taxon>Albuginales</taxon>
        <taxon>Albuginaceae</taxon>
        <taxon>Albugo</taxon>
    </lineage>
</organism>
<reference evidence="1 2" key="1">
    <citation type="submission" date="2012-05" db="EMBL/GenBank/DDBJ databases">
        <title>Recombination and specialization in a pathogen metapopulation.</title>
        <authorList>
            <person name="Gardiner A."/>
            <person name="Kemen E."/>
            <person name="Schultz-Larsen T."/>
            <person name="MacLean D."/>
            <person name="Van Oosterhout C."/>
            <person name="Jones J.D.G."/>
        </authorList>
    </citation>
    <scope>NUCLEOTIDE SEQUENCE [LARGE SCALE GENOMIC DNA]</scope>
    <source>
        <strain evidence="1 2">Ac Nc2</strain>
    </source>
</reference>
<comment type="caution">
    <text evidence="1">The sequence shown here is derived from an EMBL/GenBank/DDBJ whole genome shotgun (WGS) entry which is preliminary data.</text>
</comment>
<dbReference type="Proteomes" id="UP000053237">
    <property type="component" value="Unassembled WGS sequence"/>
</dbReference>
<name>A0A024G5E9_9STRA</name>
<sequence>MGFKLDLSKKKLQALAKQQQEAYSNALNGTVFGPFKTTTNSNEVDNFSYTSLIKQGILQSTSVPRKP</sequence>
<dbReference type="AlphaFoldDB" id="A0A024G5E9"/>
<protein>
    <submittedName>
        <fullName evidence="1">Uncharacterized protein</fullName>
    </submittedName>
</protein>
<accession>A0A024G5E9</accession>
<gene>
    <name evidence="1" type="ORF">BN9_027600</name>
</gene>
<evidence type="ECO:0000313" key="1">
    <source>
        <dbReference type="EMBL" id="CCI41976.1"/>
    </source>
</evidence>
<dbReference type="EMBL" id="CAIX01000027">
    <property type="protein sequence ID" value="CCI41976.1"/>
    <property type="molecule type" value="Genomic_DNA"/>
</dbReference>
<evidence type="ECO:0000313" key="2">
    <source>
        <dbReference type="Proteomes" id="UP000053237"/>
    </source>
</evidence>
<proteinExistence type="predicted"/>